<keyword evidence="1" id="KW-0472">Membrane</keyword>
<reference evidence="2 3" key="1">
    <citation type="submission" date="2016-10" db="EMBL/GenBank/DDBJ databases">
        <authorList>
            <person name="de Groot N.N."/>
        </authorList>
    </citation>
    <scope>NUCLEOTIDE SEQUENCE [LARGE SCALE GENOMIC DNA]</scope>
    <source>
        <strain evidence="2 3">DSM 25294</strain>
    </source>
</reference>
<dbReference type="RefSeq" id="WP_170844405.1">
    <property type="nucleotide sequence ID" value="NZ_FNEK01000001.1"/>
</dbReference>
<feature type="transmembrane region" description="Helical" evidence="1">
    <location>
        <begin position="23"/>
        <end position="44"/>
    </location>
</feature>
<accession>A0A1G8IQ01</accession>
<name>A0A1G8IQ01_9RHOB</name>
<evidence type="ECO:0000313" key="3">
    <source>
        <dbReference type="Proteomes" id="UP000199382"/>
    </source>
</evidence>
<sequence>MEHRTPHTTRHHPGINVHSEMEVLVSLAMAVALSVLGAVLLLSVL</sequence>
<evidence type="ECO:0000256" key="1">
    <source>
        <dbReference type="SAM" id="Phobius"/>
    </source>
</evidence>
<dbReference type="AlphaFoldDB" id="A0A1G8IQ01"/>
<dbReference type="Proteomes" id="UP000199382">
    <property type="component" value="Unassembled WGS sequence"/>
</dbReference>
<proteinExistence type="predicted"/>
<organism evidence="2 3">
    <name type="scientific">Aliiruegeria lutimaris</name>
    <dbReference type="NCBI Taxonomy" id="571298"/>
    <lineage>
        <taxon>Bacteria</taxon>
        <taxon>Pseudomonadati</taxon>
        <taxon>Pseudomonadota</taxon>
        <taxon>Alphaproteobacteria</taxon>
        <taxon>Rhodobacterales</taxon>
        <taxon>Roseobacteraceae</taxon>
        <taxon>Aliiruegeria</taxon>
    </lineage>
</organism>
<dbReference type="STRING" id="571298.SAMN04488026_100187"/>
<protein>
    <submittedName>
        <fullName evidence="2">Uncharacterized protein</fullName>
    </submittedName>
</protein>
<keyword evidence="1" id="KW-1133">Transmembrane helix</keyword>
<keyword evidence="1" id="KW-0812">Transmembrane</keyword>
<gene>
    <name evidence="2" type="ORF">SAMN04488026_100187</name>
</gene>
<evidence type="ECO:0000313" key="2">
    <source>
        <dbReference type="EMBL" id="SDI20580.1"/>
    </source>
</evidence>
<keyword evidence="3" id="KW-1185">Reference proteome</keyword>
<dbReference type="EMBL" id="FNEK01000001">
    <property type="protein sequence ID" value="SDI20580.1"/>
    <property type="molecule type" value="Genomic_DNA"/>
</dbReference>